<dbReference type="Proteomes" id="UP000199158">
    <property type="component" value="Unassembled WGS sequence"/>
</dbReference>
<dbReference type="STRING" id="474960.SAMN05216180_2124"/>
<dbReference type="GO" id="GO:0016887">
    <property type="term" value="F:ATP hydrolysis activity"/>
    <property type="evidence" value="ECO:0007669"/>
    <property type="project" value="TreeGrafter"/>
</dbReference>
<feature type="domain" description="CobQ/CobB/MinD/ParA nucleotide binding" evidence="1">
    <location>
        <begin position="6"/>
        <end position="217"/>
    </location>
</feature>
<dbReference type="PANTHER" id="PTHR43384">
    <property type="entry name" value="SEPTUM SITE-DETERMINING PROTEIN MIND HOMOLOG, CHLOROPLASTIC-RELATED"/>
    <property type="match status" value="1"/>
</dbReference>
<dbReference type="GO" id="GO:0051782">
    <property type="term" value="P:negative regulation of cell division"/>
    <property type="evidence" value="ECO:0007669"/>
    <property type="project" value="TreeGrafter"/>
</dbReference>
<name>A0A1H8CH05_9FIRM</name>
<dbReference type="InterPro" id="IPR002586">
    <property type="entry name" value="CobQ/CobB/MinD/ParA_Nub-bd_dom"/>
</dbReference>
<proteinExistence type="predicted"/>
<dbReference type="RefSeq" id="WP_092754784.1">
    <property type="nucleotide sequence ID" value="NZ_FOCG01000002.1"/>
</dbReference>
<reference evidence="2 3" key="1">
    <citation type="submission" date="2016-10" db="EMBL/GenBank/DDBJ databases">
        <authorList>
            <person name="de Groot N.N."/>
        </authorList>
    </citation>
    <scope>NUCLEOTIDE SEQUENCE [LARGE SCALE GENOMIC DNA]</scope>
    <source>
        <strain evidence="2 3">CGMCC 1.5070</strain>
    </source>
</reference>
<dbReference type="Pfam" id="PF01656">
    <property type="entry name" value="CbiA"/>
    <property type="match status" value="1"/>
</dbReference>
<sequence length="246" mass="27136">MMAKIIMITSGKGGVGKSSVCSGLGYHLARLGKKVLILEMDSGLRCLDIMLGVNETTVHDISDVLCGRCEPIKAIYQSPITENLSMMPATFRPDSTYSSELFHKLCKGLSSYYDYILIETPAGFGRTLADIAKVSDLALLVVTPDPISMRDAKILSDYLDDDRGLKKQRIIINKVKTNRGKLEVLPNLDVVIDTVLEPLIGVIPYEPEMVRALSQGRMLPVRYLAGRALQNIARRITGEFVDLAVY</sequence>
<evidence type="ECO:0000259" key="1">
    <source>
        <dbReference type="Pfam" id="PF01656"/>
    </source>
</evidence>
<dbReference type="InterPro" id="IPR050625">
    <property type="entry name" value="ParA/MinD_ATPase"/>
</dbReference>
<gene>
    <name evidence="2" type="ORF">SAMN05216180_2124</name>
</gene>
<accession>A0A1H8CH05</accession>
<keyword evidence="3" id="KW-1185">Reference proteome</keyword>
<organism evidence="2 3">
    <name type="scientific">Hydrogenoanaerobacterium saccharovorans</name>
    <dbReference type="NCBI Taxonomy" id="474960"/>
    <lineage>
        <taxon>Bacteria</taxon>
        <taxon>Bacillati</taxon>
        <taxon>Bacillota</taxon>
        <taxon>Clostridia</taxon>
        <taxon>Eubacteriales</taxon>
        <taxon>Oscillospiraceae</taxon>
        <taxon>Hydrogenoanaerobacterium</taxon>
    </lineage>
</organism>
<dbReference type="GO" id="GO:0005524">
    <property type="term" value="F:ATP binding"/>
    <property type="evidence" value="ECO:0007669"/>
    <property type="project" value="TreeGrafter"/>
</dbReference>
<dbReference type="AlphaFoldDB" id="A0A1H8CH05"/>
<protein>
    <submittedName>
        <fullName evidence="2">Septum site-determining protein MinD</fullName>
    </submittedName>
</protein>
<dbReference type="OrthoDB" id="9773088at2"/>
<dbReference type="PANTHER" id="PTHR43384:SF15">
    <property type="entry name" value="ATP-BINDING PROTEIN"/>
    <property type="match status" value="1"/>
</dbReference>
<dbReference type="SUPFAM" id="SSF52540">
    <property type="entry name" value="P-loop containing nucleoside triphosphate hydrolases"/>
    <property type="match status" value="1"/>
</dbReference>
<dbReference type="InterPro" id="IPR027417">
    <property type="entry name" value="P-loop_NTPase"/>
</dbReference>
<dbReference type="GO" id="GO:0005829">
    <property type="term" value="C:cytosol"/>
    <property type="evidence" value="ECO:0007669"/>
    <property type="project" value="TreeGrafter"/>
</dbReference>
<evidence type="ECO:0000313" key="3">
    <source>
        <dbReference type="Proteomes" id="UP000199158"/>
    </source>
</evidence>
<evidence type="ECO:0000313" key="2">
    <source>
        <dbReference type="EMBL" id="SEM94363.1"/>
    </source>
</evidence>
<dbReference type="EMBL" id="FOCG01000002">
    <property type="protein sequence ID" value="SEM94363.1"/>
    <property type="molecule type" value="Genomic_DNA"/>
</dbReference>
<dbReference type="GO" id="GO:0009898">
    <property type="term" value="C:cytoplasmic side of plasma membrane"/>
    <property type="evidence" value="ECO:0007669"/>
    <property type="project" value="TreeGrafter"/>
</dbReference>
<dbReference type="Gene3D" id="3.40.50.300">
    <property type="entry name" value="P-loop containing nucleotide triphosphate hydrolases"/>
    <property type="match status" value="1"/>
</dbReference>